<dbReference type="SUPFAM" id="SSF56281">
    <property type="entry name" value="Metallo-hydrolase/oxidoreductase"/>
    <property type="match status" value="1"/>
</dbReference>
<comment type="caution">
    <text evidence="2">The sequence shown here is derived from an EMBL/GenBank/DDBJ whole genome shotgun (WGS) entry which is preliminary data.</text>
</comment>
<protein>
    <submittedName>
        <fullName evidence="2">MBL fold metallo-hydrolase</fullName>
    </submittedName>
</protein>
<dbReference type="Proteomes" id="UP000650081">
    <property type="component" value="Unassembled WGS sequence"/>
</dbReference>
<gene>
    <name evidence="2" type="ORF">H9S92_06700</name>
</gene>
<dbReference type="Gene3D" id="3.60.15.10">
    <property type="entry name" value="Ribonuclease Z/Hydroxyacylglutathione hydrolase-like"/>
    <property type="match status" value="1"/>
</dbReference>
<dbReference type="PANTHER" id="PTHR42663">
    <property type="entry name" value="HYDROLASE C777.06C-RELATED-RELATED"/>
    <property type="match status" value="1"/>
</dbReference>
<name>A0A923PLF8_9BACT</name>
<keyword evidence="3" id="KW-1185">Reference proteome</keyword>
<evidence type="ECO:0000313" key="3">
    <source>
        <dbReference type="Proteomes" id="UP000650081"/>
    </source>
</evidence>
<dbReference type="InterPro" id="IPR036866">
    <property type="entry name" value="RibonucZ/Hydroxyglut_hydro"/>
</dbReference>
<dbReference type="PANTHER" id="PTHR42663:SF6">
    <property type="entry name" value="HYDROLASE C777.06C-RELATED"/>
    <property type="match status" value="1"/>
</dbReference>
<dbReference type="CDD" id="cd16279">
    <property type="entry name" value="metallo-hydrolase-like_MBL-fold"/>
    <property type="match status" value="1"/>
</dbReference>
<evidence type="ECO:0000259" key="1">
    <source>
        <dbReference type="SMART" id="SM00849"/>
    </source>
</evidence>
<proteinExistence type="predicted"/>
<evidence type="ECO:0000313" key="2">
    <source>
        <dbReference type="EMBL" id="MBC6993841.1"/>
    </source>
</evidence>
<dbReference type="InterPro" id="IPR001279">
    <property type="entry name" value="Metallo-B-lactamas"/>
</dbReference>
<organism evidence="2 3">
    <name type="scientific">Neolewinella lacunae</name>
    <dbReference type="NCBI Taxonomy" id="1517758"/>
    <lineage>
        <taxon>Bacteria</taxon>
        <taxon>Pseudomonadati</taxon>
        <taxon>Bacteroidota</taxon>
        <taxon>Saprospiria</taxon>
        <taxon>Saprospirales</taxon>
        <taxon>Lewinellaceae</taxon>
        <taxon>Neolewinella</taxon>
    </lineage>
</organism>
<dbReference type="EMBL" id="JACSIT010000080">
    <property type="protein sequence ID" value="MBC6993841.1"/>
    <property type="molecule type" value="Genomic_DNA"/>
</dbReference>
<dbReference type="PROSITE" id="PS51257">
    <property type="entry name" value="PROKAR_LIPOPROTEIN"/>
    <property type="match status" value="1"/>
</dbReference>
<feature type="domain" description="Metallo-beta-lactamase" evidence="1">
    <location>
        <begin position="39"/>
        <end position="215"/>
    </location>
</feature>
<dbReference type="SMART" id="SM00849">
    <property type="entry name" value="Lactamase_B"/>
    <property type="match status" value="1"/>
</dbReference>
<sequence>MDLEREELVLLGTATSQGVPVLTCSCPVCRSTAPRDNRLRASALLRSGVQNFAIDVGPDFRQQMLRARVKTLDGVLITHEHNDHTAGLDDLRPYCFAQGIEMPVYCLPRVAKELRERFAYAFSGYPGVPRLDIREVNFGERISFGRHDIELLEVSHGPLPIFGIRWGDIGYLTDVKSLPSTTLARCTGLSALVLSALNRTGTHSHLSLDEALRYLRELNVGQGVLTHFSHGMGRSAELSRELPPNVRAGWDGMVLRQGGALAG</sequence>
<dbReference type="AlphaFoldDB" id="A0A923PLF8"/>
<reference evidence="2" key="1">
    <citation type="submission" date="2020-08" db="EMBL/GenBank/DDBJ databases">
        <title>Lewinella bacteria from marine environments.</title>
        <authorList>
            <person name="Zhong Y."/>
        </authorList>
    </citation>
    <scope>NUCLEOTIDE SEQUENCE</scope>
    <source>
        <strain evidence="2">KCTC 42187</strain>
    </source>
</reference>
<accession>A0A923PLF8</accession>
<dbReference type="Pfam" id="PF12706">
    <property type="entry name" value="Lactamase_B_2"/>
    <property type="match status" value="1"/>
</dbReference>
<dbReference type="RefSeq" id="WP_187465989.1">
    <property type="nucleotide sequence ID" value="NZ_JACSIT010000080.1"/>
</dbReference>